<name>A0A147KC78_9BACI</name>
<protein>
    <recommendedName>
        <fullName evidence="3">B12-binding domain-containing protein</fullName>
    </recommendedName>
</protein>
<evidence type="ECO:0000313" key="2">
    <source>
        <dbReference type="Proteomes" id="UP000074108"/>
    </source>
</evidence>
<dbReference type="Proteomes" id="UP000074108">
    <property type="component" value="Unassembled WGS sequence"/>
</dbReference>
<reference evidence="1 2" key="1">
    <citation type="journal article" date="2016" name="Front. Microbiol.">
        <title>Microevolution Analysis of Bacillus coahuilensis Unveils Differences in Phosphorus Acquisition Strategies and Their Regulation.</title>
        <authorList>
            <person name="Gomez-Lunar Z."/>
            <person name="Hernandez-Gonzalez I."/>
            <person name="Rodriguez-Torres M.D."/>
            <person name="Souza V."/>
            <person name="Olmedo-Alvarez G."/>
        </authorList>
    </citation>
    <scope>NUCLEOTIDE SEQUENCE [LARGE SCALE GENOMIC DNA]</scope>
    <source>
        <strain evidence="2">p1.1.43</strain>
    </source>
</reference>
<dbReference type="AlphaFoldDB" id="A0A147KC78"/>
<accession>A0A147KC78</accession>
<organism evidence="1 2">
    <name type="scientific">Bacillus coahuilensis p1.1.43</name>
    <dbReference type="NCBI Taxonomy" id="1150625"/>
    <lineage>
        <taxon>Bacteria</taxon>
        <taxon>Bacillati</taxon>
        <taxon>Bacillota</taxon>
        <taxon>Bacilli</taxon>
        <taxon>Bacillales</taxon>
        <taxon>Bacillaceae</taxon>
        <taxon>Bacillus</taxon>
    </lineage>
</organism>
<dbReference type="STRING" id="1150625.Q75_01290"/>
<gene>
    <name evidence="1" type="ORF">Q75_01290</name>
</gene>
<comment type="caution">
    <text evidence="1">The sequence shown here is derived from an EMBL/GenBank/DDBJ whole genome shotgun (WGS) entry which is preliminary data.</text>
</comment>
<dbReference type="EMBL" id="LDYG01000003">
    <property type="protein sequence ID" value="KUP09103.1"/>
    <property type="molecule type" value="Genomic_DNA"/>
</dbReference>
<evidence type="ECO:0000313" key="1">
    <source>
        <dbReference type="EMBL" id="KUP09103.1"/>
    </source>
</evidence>
<proteinExistence type="predicted"/>
<evidence type="ECO:0008006" key="3">
    <source>
        <dbReference type="Google" id="ProtNLM"/>
    </source>
</evidence>
<keyword evidence="2" id="KW-1185">Reference proteome</keyword>
<dbReference type="PATRIC" id="fig|1150625.3.peg.272"/>
<sequence length="71" mass="7921">MVGLSLSTPALIPELVSTVREIKQKSPSTHILVGGRLSEELQQMKEMEGVQLCNSLHHLKDFIQNQPLENV</sequence>
<dbReference type="RefSeq" id="WP_059350076.1">
    <property type="nucleotide sequence ID" value="NZ_LDYG01000003.1"/>
</dbReference>